<dbReference type="Proteomes" id="UP001062846">
    <property type="component" value="Chromosome 5"/>
</dbReference>
<gene>
    <name evidence="1" type="ORF">RHMOL_Rhmol05G0165200</name>
</gene>
<comment type="caution">
    <text evidence="1">The sequence shown here is derived from an EMBL/GenBank/DDBJ whole genome shotgun (WGS) entry which is preliminary data.</text>
</comment>
<evidence type="ECO:0000313" key="2">
    <source>
        <dbReference type="Proteomes" id="UP001062846"/>
    </source>
</evidence>
<keyword evidence="2" id="KW-1185">Reference proteome</keyword>
<accession>A0ACC0NQS9</accession>
<organism evidence="1 2">
    <name type="scientific">Rhododendron molle</name>
    <name type="common">Chinese azalea</name>
    <name type="synonym">Azalea mollis</name>
    <dbReference type="NCBI Taxonomy" id="49168"/>
    <lineage>
        <taxon>Eukaryota</taxon>
        <taxon>Viridiplantae</taxon>
        <taxon>Streptophyta</taxon>
        <taxon>Embryophyta</taxon>
        <taxon>Tracheophyta</taxon>
        <taxon>Spermatophyta</taxon>
        <taxon>Magnoliopsida</taxon>
        <taxon>eudicotyledons</taxon>
        <taxon>Gunneridae</taxon>
        <taxon>Pentapetalae</taxon>
        <taxon>asterids</taxon>
        <taxon>Ericales</taxon>
        <taxon>Ericaceae</taxon>
        <taxon>Ericoideae</taxon>
        <taxon>Rhodoreae</taxon>
        <taxon>Rhododendron</taxon>
    </lineage>
</organism>
<dbReference type="EMBL" id="CM046392">
    <property type="protein sequence ID" value="KAI8555314.1"/>
    <property type="molecule type" value="Genomic_DNA"/>
</dbReference>
<proteinExistence type="predicted"/>
<name>A0ACC0NQS9_RHOML</name>
<reference evidence="1" key="1">
    <citation type="submission" date="2022-02" db="EMBL/GenBank/DDBJ databases">
        <title>Plant Genome Project.</title>
        <authorList>
            <person name="Zhang R.-G."/>
        </authorList>
    </citation>
    <scope>NUCLEOTIDE SEQUENCE</scope>
    <source>
        <strain evidence="1">AT1</strain>
    </source>
</reference>
<protein>
    <submittedName>
        <fullName evidence="1">Uncharacterized protein</fullName>
    </submittedName>
</protein>
<sequence>MPITLDDIAEHTPDEILAKLLEDNPIIGEYVLKAKEDRARAIEASEAAARAERERAGSRGLAADIEAEEREAEEAQGSRVNAVTEADKVTCPEFLEEAYVPPRPHLFIPSGFVGFRPQQTDYDVELVLRDPRVHIANTWAKTEQRDIRGFGRPCSSLALYEGLPERVRELVDAAGFREFIQTLTVPVRNDHAVLVALAERWRDTSNTFHLPPGEMTVTPTDFAAITGLRVGGDPIPFDLGIHEDLAALEWFLGEVPKVERGAARYAQFAKYLKKKPINEHEEEQMARAYLLYLFGTTLFSNRGSTVHLSYLPALRDLRTASRFDWGGAALSTAYLFFGDSSRTGQSTTGYWRIWEIEWDPWRTSGPEPEYLARSRAVTTSRVLLESAFGWQWYLGDRVTRQSLGHLEFQVPGPLPPRASHTGDYTLAELERFTRPDTELTRHLRPTMDYAAYQRDHLARPLGVRARREVQEQAREAGAERRASAEIQRGGECRVRRRESRPVVGGPPELLWKVDVVDSQGNPVEVQLTPARMEPAAVTVQVAVEWVNKAVRRMLALENVVRRASYGFPLELRYPAPIALPAQAPASRRTQVYNDTLPFAFDT</sequence>
<evidence type="ECO:0000313" key="1">
    <source>
        <dbReference type="EMBL" id="KAI8555314.1"/>
    </source>
</evidence>